<dbReference type="InterPro" id="IPR033132">
    <property type="entry name" value="GH_1_N_CS"/>
</dbReference>
<dbReference type="Gene3D" id="3.20.20.80">
    <property type="entry name" value="Glycosidases"/>
    <property type="match status" value="1"/>
</dbReference>
<dbReference type="SUPFAM" id="SSF51445">
    <property type="entry name" value="(Trans)glycosidases"/>
    <property type="match status" value="1"/>
</dbReference>
<comment type="similarity">
    <text evidence="1">Belongs to the glycosyl hydrolase 1 family.</text>
</comment>
<dbReference type="eggNOG" id="KOG0626">
    <property type="taxonomic scope" value="Eukaryota"/>
</dbReference>
<evidence type="ECO:0000256" key="2">
    <source>
        <dbReference type="ARBA" id="ARBA00022801"/>
    </source>
</evidence>
<dbReference type="AlphaFoldDB" id="M7Y9P4"/>
<dbReference type="EMBL" id="KD269353">
    <property type="protein sequence ID" value="EMS46808.1"/>
    <property type="molecule type" value="Genomic_DNA"/>
</dbReference>
<dbReference type="InterPro" id="IPR001360">
    <property type="entry name" value="Glyco_hydro_1"/>
</dbReference>
<dbReference type="GO" id="GO:0005975">
    <property type="term" value="P:carbohydrate metabolic process"/>
    <property type="evidence" value="ECO:0007669"/>
    <property type="project" value="InterPro"/>
</dbReference>
<dbReference type="InterPro" id="IPR017853">
    <property type="entry name" value="GH"/>
</dbReference>
<proteinExistence type="inferred from homology"/>
<dbReference type="GO" id="GO:0008422">
    <property type="term" value="F:beta-glucosidase activity"/>
    <property type="evidence" value="ECO:0007669"/>
    <property type="project" value="UniProtKB-ARBA"/>
</dbReference>
<evidence type="ECO:0000256" key="1">
    <source>
        <dbReference type="ARBA" id="ARBA00010838"/>
    </source>
</evidence>
<dbReference type="Pfam" id="PF00232">
    <property type="entry name" value="Glyco_hydro_1"/>
    <property type="match status" value="1"/>
</dbReference>
<reference evidence="3" key="1">
    <citation type="journal article" date="2013" name="Nature">
        <title>Draft genome of the wheat A-genome progenitor Triticum urartu.</title>
        <authorList>
            <person name="Ling H.Q."/>
            <person name="Zhao S."/>
            <person name="Liu D."/>
            <person name="Wang J."/>
            <person name="Sun H."/>
            <person name="Zhang C."/>
            <person name="Fan H."/>
            <person name="Li D."/>
            <person name="Dong L."/>
            <person name="Tao Y."/>
            <person name="Gao C."/>
            <person name="Wu H."/>
            <person name="Li Y."/>
            <person name="Cui Y."/>
            <person name="Guo X."/>
            <person name="Zheng S."/>
            <person name="Wang B."/>
            <person name="Yu K."/>
            <person name="Liang Q."/>
            <person name="Yang W."/>
            <person name="Lou X."/>
            <person name="Chen J."/>
            <person name="Feng M."/>
            <person name="Jian J."/>
            <person name="Zhang X."/>
            <person name="Luo G."/>
            <person name="Jiang Y."/>
            <person name="Liu J."/>
            <person name="Wang Z."/>
            <person name="Sha Y."/>
            <person name="Zhang B."/>
            <person name="Wu H."/>
            <person name="Tang D."/>
            <person name="Shen Q."/>
            <person name="Xue P."/>
            <person name="Zou S."/>
            <person name="Wang X."/>
            <person name="Liu X."/>
            <person name="Wang F."/>
            <person name="Yang Y."/>
            <person name="An X."/>
            <person name="Dong Z."/>
            <person name="Zhang K."/>
            <person name="Zhang X."/>
            <person name="Luo M.C."/>
            <person name="Dvorak J."/>
            <person name="Tong Y."/>
            <person name="Wang J."/>
            <person name="Yang H."/>
            <person name="Li Z."/>
            <person name="Wang D."/>
            <person name="Zhang A."/>
            <person name="Wang J."/>
        </authorList>
    </citation>
    <scope>NUCLEOTIDE SEQUENCE</scope>
</reference>
<gene>
    <name evidence="3" type="ORF">TRIUR3_31393</name>
</gene>
<organism evidence="3">
    <name type="scientific">Triticum urartu</name>
    <name type="common">Red wild einkorn</name>
    <name type="synonym">Crithodium urartu</name>
    <dbReference type="NCBI Taxonomy" id="4572"/>
    <lineage>
        <taxon>Eukaryota</taxon>
        <taxon>Viridiplantae</taxon>
        <taxon>Streptophyta</taxon>
        <taxon>Embryophyta</taxon>
        <taxon>Tracheophyta</taxon>
        <taxon>Spermatophyta</taxon>
        <taxon>Magnoliopsida</taxon>
        <taxon>Liliopsida</taxon>
        <taxon>Poales</taxon>
        <taxon>Poaceae</taxon>
        <taxon>BOP clade</taxon>
        <taxon>Pooideae</taxon>
        <taxon>Triticodae</taxon>
        <taxon>Triticeae</taxon>
        <taxon>Triticinae</taxon>
        <taxon>Triticum</taxon>
    </lineage>
</organism>
<dbReference type="PROSITE" id="PS00653">
    <property type="entry name" value="GLYCOSYL_HYDROL_F1_2"/>
    <property type="match status" value="1"/>
</dbReference>
<sequence length="113" mass="12472">MAMLAALAILVLVPSARGLNRAEFPPGFLFGVATSAYQIEGAYLEDGKGLSNWDFFTHTRCQSSFRFSASMSLRDPCEDKDENEWFLSILLYETGTAIAASTLLWAWPNSIAI</sequence>
<protein>
    <submittedName>
        <fullName evidence="3">Beta-glucosidase 16</fullName>
    </submittedName>
</protein>
<accession>M7Y9P4</accession>
<evidence type="ECO:0000313" key="3">
    <source>
        <dbReference type="EMBL" id="EMS46808.1"/>
    </source>
</evidence>
<name>M7Y9P4_TRIUA</name>
<dbReference type="STRING" id="4572.M7Y9P4"/>
<keyword evidence="2" id="KW-0378">Hydrolase</keyword>